<keyword evidence="4" id="KW-1185">Reference proteome</keyword>
<dbReference type="InterPro" id="IPR044068">
    <property type="entry name" value="CB"/>
</dbReference>
<protein>
    <recommendedName>
        <fullName evidence="2">Core-binding (CB) domain-containing protein</fullName>
    </recommendedName>
</protein>
<gene>
    <name evidence="3" type="ORF">ACFPCY_04895</name>
</gene>
<proteinExistence type="predicted"/>
<feature type="domain" description="Core-binding (CB)" evidence="2">
    <location>
        <begin position="84"/>
        <end position="168"/>
    </location>
</feature>
<evidence type="ECO:0000256" key="1">
    <source>
        <dbReference type="PROSITE-ProRule" id="PRU01248"/>
    </source>
</evidence>
<reference evidence="4" key="1">
    <citation type="journal article" date="2019" name="Int. J. Syst. Evol. Microbiol.">
        <title>The Global Catalogue of Microorganisms (GCM) 10K type strain sequencing project: providing services to taxonomists for standard genome sequencing and annotation.</title>
        <authorList>
            <consortium name="The Broad Institute Genomics Platform"/>
            <consortium name="The Broad Institute Genome Sequencing Center for Infectious Disease"/>
            <person name="Wu L."/>
            <person name="Ma J."/>
        </authorList>
    </citation>
    <scope>NUCLEOTIDE SEQUENCE [LARGE SCALE GENOMIC DNA]</scope>
    <source>
        <strain evidence="4">KLKA75</strain>
    </source>
</reference>
<sequence>MASIERRPNALGRVTWRVRWRAGGIRTGRTDSETCDSEKAARDFAALVQLAGERRPEGYPKGCRGHRLLLAEPDPDPDPAPEQMSFGEVVLEYLATLVDADRRTVADYRRLYAAHVEPAIVLLPGGRAVGPLGGLPIGQAAALDILAGLGRLHADQGLRPDAAQALLG</sequence>
<keyword evidence="1" id="KW-0238">DNA-binding</keyword>
<dbReference type="RefSeq" id="WP_378252327.1">
    <property type="nucleotide sequence ID" value="NZ_JBHSIT010000001.1"/>
</dbReference>
<evidence type="ECO:0000313" key="4">
    <source>
        <dbReference type="Proteomes" id="UP001595872"/>
    </source>
</evidence>
<dbReference type="EMBL" id="JBHSIT010000001">
    <property type="protein sequence ID" value="MFC4906644.1"/>
    <property type="molecule type" value="Genomic_DNA"/>
</dbReference>
<evidence type="ECO:0000313" key="3">
    <source>
        <dbReference type="EMBL" id="MFC4906644.1"/>
    </source>
</evidence>
<accession>A0ABV9TSP9</accession>
<evidence type="ECO:0000259" key="2">
    <source>
        <dbReference type="PROSITE" id="PS51900"/>
    </source>
</evidence>
<dbReference type="PROSITE" id="PS51900">
    <property type="entry name" value="CB"/>
    <property type="match status" value="1"/>
</dbReference>
<name>A0ABV9TSP9_9ACTN</name>
<organism evidence="3 4">
    <name type="scientific">Actinomadura gamaensis</name>
    <dbReference type="NCBI Taxonomy" id="1763541"/>
    <lineage>
        <taxon>Bacteria</taxon>
        <taxon>Bacillati</taxon>
        <taxon>Actinomycetota</taxon>
        <taxon>Actinomycetes</taxon>
        <taxon>Streptosporangiales</taxon>
        <taxon>Thermomonosporaceae</taxon>
        <taxon>Actinomadura</taxon>
    </lineage>
</organism>
<comment type="caution">
    <text evidence="3">The sequence shown here is derived from an EMBL/GenBank/DDBJ whole genome shotgun (WGS) entry which is preliminary data.</text>
</comment>
<dbReference type="Proteomes" id="UP001595872">
    <property type="component" value="Unassembled WGS sequence"/>
</dbReference>